<reference evidence="14 15" key="1">
    <citation type="submission" date="2018-08" db="EMBL/GenBank/DDBJ databases">
        <title>Horizontal acquisition of hydrogen conversion ability and other habitat adaptations in Hydrogenovibrio crunogenus strains.</title>
        <authorList>
            <person name="Gonnella G."/>
            <person name="Adam N."/>
            <person name="Perner M."/>
        </authorList>
    </citation>
    <scope>NUCLEOTIDE SEQUENCE [LARGE SCALE GENOMIC DNA]</scope>
    <source>
        <strain evidence="14 15">SP-41</strain>
    </source>
</reference>
<dbReference type="InterPro" id="IPR001754">
    <property type="entry name" value="OMPdeCOase_dom"/>
</dbReference>
<evidence type="ECO:0000256" key="10">
    <source>
        <dbReference type="PIRSR" id="PIRSR614732-1"/>
    </source>
</evidence>
<feature type="binding site" evidence="9 11">
    <location>
        <position position="16"/>
    </location>
    <ligand>
        <name>substrate</name>
    </ligand>
</feature>
<evidence type="ECO:0000256" key="5">
    <source>
        <dbReference type="ARBA" id="ARBA00022975"/>
    </source>
</evidence>
<feature type="active site" description="For OMPdecase activity" evidence="10">
    <location>
        <position position="65"/>
    </location>
</feature>
<dbReference type="InterPro" id="IPR013785">
    <property type="entry name" value="Aldolase_TIM"/>
</dbReference>
<dbReference type="OrthoDB" id="9806203at2"/>
<dbReference type="GO" id="GO:0006207">
    <property type="term" value="P:'de novo' pyrimidine nucleobase biosynthetic process"/>
    <property type="evidence" value="ECO:0007669"/>
    <property type="project" value="InterPro"/>
</dbReference>
<evidence type="ECO:0000256" key="7">
    <source>
        <dbReference type="ARBA" id="ARBA00049157"/>
    </source>
</evidence>
<evidence type="ECO:0000256" key="1">
    <source>
        <dbReference type="ARBA" id="ARBA00002356"/>
    </source>
</evidence>
<accession>A0A4P7NZT1</accession>
<protein>
    <recommendedName>
        <fullName evidence="9">Orotidine 5'-phosphate decarboxylase</fullName>
        <ecNumber evidence="9">4.1.1.23</ecNumber>
    </recommendedName>
    <alternativeName>
        <fullName evidence="9">OMP decarboxylase</fullName>
        <shortName evidence="9">OMPDCase</shortName>
        <shortName evidence="9">OMPdecase</shortName>
    </alternativeName>
</protein>
<feature type="domain" description="Orotidine 5'-phosphate decarboxylase" evidence="13">
    <location>
        <begin position="10"/>
        <end position="232"/>
    </location>
</feature>
<dbReference type="InterPro" id="IPR011060">
    <property type="entry name" value="RibuloseP-bd_barrel"/>
</dbReference>
<comment type="subunit">
    <text evidence="3 9">Homodimer.</text>
</comment>
<evidence type="ECO:0000313" key="15">
    <source>
        <dbReference type="Proteomes" id="UP000296201"/>
    </source>
</evidence>
<sequence length="238" mass="25577">MNQSVQPDPKVVVALDFPKTELAEDFARQLDPRLCRLKVGKELFALGGPQLVEKLIAQGFDVFLDLKYHDIPNTVAMACRAAAEMGVWMVNVHSLGGRKMMEAAKEAILSASHSHQPLLIGVTILTSMETEDLAEVGLTGTPKENVLRLAKLAHSSGLDGVVSSAQEASELRKEIGQDFCLVTPGIRPANADINDQKRIMTPADAISAGSSYLVVGRPITQAKDPIAVLNQINASIDI</sequence>
<evidence type="ECO:0000256" key="4">
    <source>
        <dbReference type="ARBA" id="ARBA00022793"/>
    </source>
</evidence>
<feature type="binding site" evidence="9 11">
    <location>
        <position position="217"/>
    </location>
    <ligand>
        <name>substrate</name>
    </ligand>
</feature>
<dbReference type="CDD" id="cd04725">
    <property type="entry name" value="OMP_decarboxylase_like"/>
    <property type="match status" value="1"/>
</dbReference>
<dbReference type="GO" id="GO:0004590">
    <property type="term" value="F:orotidine-5'-phosphate decarboxylase activity"/>
    <property type="evidence" value="ECO:0007669"/>
    <property type="project" value="UniProtKB-UniRule"/>
</dbReference>
<feature type="active site" description="Proton donor" evidence="9">
    <location>
        <position position="67"/>
    </location>
</feature>
<name>A0A4P7NZT1_9GAMM</name>
<feature type="binding site" evidence="9 11">
    <location>
        <position position="38"/>
    </location>
    <ligand>
        <name>substrate</name>
    </ligand>
</feature>
<evidence type="ECO:0000256" key="3">
    <source>
        <dbReference type="ARBA" id="ARBA00011738"/>
    </source>
</evidence>
<evidence type="ECO:0000256" key="8">
    <source>
        <dbReference type="ARBA" id="ARBA00061012"/>
    </source>
</evidence>
<dbReference type="AlphaFoldDB" id="A0A4P7NZT1"/>
<feature type="binding site" evidence="9 11">
    <location>
        <position position="126"/>
    </location>
    <ligand>
        <name>substrate</name>
    </ligand>
</feature>
<keyword evidence="4 9" id="KW-0210">Decarboxylase</keyword>
<dbReference type="UniPathway" id="UPA00070">
    <property type="reaction ID" value="UER00120"/>
</dbReference>
<dbReference type="PANTHER" id="PTHR32119:SF2">
    <property type="entry name" value="OROTIDINE 5'-PHOSPHATE DECARBOXYLASE"/>
    <property type="match status" value="1"/>
</dbReference>
<organism evidence="14 15">
    <name type="scientific">Hydrogenovibrio crunogenus</name>
    <dbReference type="NCBI Taxonomy" id="39765"/>
    <lineage>
        <taxon>Bacteria</taxon>
        <taxon>Pseudomonadati</taxon>
        <taxon>Pseudomonadota</taxon>
        <taxon>Gammaproteobacteria</taxon>
        <taxon>Thiotrichales</taxon>
        <taxon>Piscirickettsiaceae</taxon>
        <taxon>Hydrogenovibrio</taxon>
    </lineage>
</organism>
<keyword evidence="6 9" id="KW-0456">Lyase</keyword>
<dbReference type="InterPro" id="IPR018089">
    <property type="entry name" value="OMPdecase_AS"/>
</dbReference>
<dbReference type="Proteomes" id="UP000296201">
    <property type="component" value="Chromosome"/>
</dbReference>
<dbReference type="EMBL" id="CP032096">
    <property type="protein sequence ID" value="QBZ83228.1"/>
    <property type="molecule type" value="Genomic_DNA"/>
</dbReference>
<dbReference type="GO" id="GO:0044205">
    <property type="term" value="P:'de novo' UMP biosynthetic process"/>
    <property type="evidence" value="ECO:0007669"/>
    <property type="project" value="UniProtKB-UniRule"/>
</dbReference>
<dbReference type="Gene3D" id="3.20.20.70">
    <property type="entry name" value="Aldolase class I"/>
    <property type="match status" value="1"/>
</dbReference>
<feature type="active site" description="For OMPdecase activity" evidence="10">
    <location>
        <position position="70"/>
    </location>
</feature>
<dbReference type="FunFam" id="3.20.20.70:FF:000015">
    <property type="entry name" value="Orotidine 5'-phosphate decarboxylase"/>
    <property type="match status" value="1"/>
</dbReference>
<evidence type="ECO:0000256" key="2">
    <source>
        <dbReference type="ARBA" id="ARBA00004861"/>
    </source>
</evidence>
<evidence type="ECO:0000313" key="14">
    <source>
        <dbReference type="EMBL" id="QBZ83228.1"/>
    </source>
</evidence>
<dbReference type="InterPro" id="IPR047596">
    <property type="entry name" value="OMPdecase_bac"/>
</dbReference>
<keyword evidence="15" id="KW-1185">Reference proteome</keyword>
<dbReference type="EC" id="4.1.1.23" evidence="9"/>
<dbReference type="SUPFAM" id="SSF51366">
    <property type="entry name" value="Ribulose-phoshate binding barrel"/>
    <property type="match status" value="1"/>
</dbReference>
<dbReference type="NCBIfam" id="NF001273">
    <property type="entry name" value="PRK00230.1"/>
    <property type="match status" value="1"/>
</dbReference>
<dbReference type="HAMAP" id="MF_01200_B">
    <property type="entry name" value="OMPdecase_type1_B"/>
    <property type="match status" value="1"/>
</dbReference>
<comment type="catalytic activity">
    <reaction evidence="7 9 12">
        <text>orotidine 5'-phosphate + H(+) = UMP + CO2</text>
        <dbReference type="Rhea" id="RHEA:11596"/>
        <dbReference type="ChEBI" id="CHEBI:15378"/>
        <dbReference type="ChEBI" id="CHEBI:16526"/>
        <dbReference type="ChEBI" id="CHEBI:57538"/>
        <dbReference type="ChEBI" id="CHEBI:57865"/>
        <dbReference type="EC" id="4.1.1.23"/>
    </reaction>
</comment>
<feature type="binding site" evidence="9">
    <location>
        <begin position="65"/>
        <end position="74"/>
    </location>
    <ligand>
        <name>substrate</name>
    </ligand>
</feature>
<evidence type="ECO:0000256" key="9">
    <source>
        <dbReference type="HAMAP-Rule" id="MF_01200"/>
    </source>
</evidence>
<evidence type="ECO:0000256" key="11">
    <source>
        <dbReference type="PIRSR" id="PIRSR614732-2"/>
    </source>
</evidence>
<dbReference type="PROSITE" id="PS00156">
    <property type="entry name" value="OMPDECASE"/>
    <property type="match status" value="1"/>
</dbReference>
<dbReference type="PANTHER" id="PTHR32119">
    <property type="entry name" value="OROTIDINE 5'-PHOSPHATE DECARBOXYLASE"/>
    <property type="match status" value="1"/>
</dbReference>
<keyword evidence="5 9" id="KW-0665">Pyrimidine biosynthesis</keyword>
<evidence type="ECO:0000259" key="13">
    <source>
        <dbReference type="SMART" id="SM00934"/>
    </source>
</evidence>
<feature type="binding site" evidence="9 11">
    <location>
        <position position="196"/>
    </location>
    <ligand>
        <name>substrate</name>
    </ligand>
</feature>
<dbReference type="SMART" id="SM00934">
    <property type="entry name" value="OMPdecase"/>
    <property type="match status" value="1"/>
</dbReference>
<comment type="similarity">
    <text evidence="8 9">Belongs to the OMP decarboxylase family. Type 1 subfamily.</text>
</comment>
<dbReference type="Pfam" id="PF00215">
    <property type="entry name" value="OMPdecase"/>
    <property type="match status" value="1"/>
</dbReference>
<dbReference type="NCBIfam" id="TIGR01740">
    <property type="entry name" value="pyrF"/>
    <property type="match status" value="1"/>
</dbReference>
<dbReference type="InterPro" id="IPR014732">
    <property type="entry name" value="OMPdecase"/>
</dbReference>
<evidence type="ECO:0000256" key="12">
    <source>
        <dbReference type="RuleBase" id="RU000512"/>
    </source>
</evidence>
<feature type="active site" description="For OMPdecase activity" evidence="10">
    <location>
        <position position="67"/>
    </location>
</feature>
<comment type="function">
    <text evidence="1 9">Catalyzes the decarboxylation of orotidine 5'-monophosphate (OMP) to uridine 5'-monophosphate (UMP).</text>
</comment>
<proteinExistence type="inferred from homology"/>
<evidence type="ECO:0000256" key="6">
    <source>
        <dbReference type="ARBA" id="ARBA00023239"/>
    </source>
</evidence>
<feature type="binding site" evidence="9 11">
    <location>
        <position position="187"/>
    </location>
    <ligand>
        <name>substrate</name>
    </ligand>
</feature>
<dbReference type="GO" id="GO:0005829">
    <property type="term" value="C:cytosol"/>
    <property type="evidence" value="ECO:0007669"/>
    <property type="project" value="TreeGrafter"/>
</dbReference>
<gene>
    <name evidence="9 14" type="primary">pyrF</name>
    <name evidence="14" type="ORF">GHNINEIG_01276</name>
</gene>
<dbReference type="RefSeq" id="WP_135795864.1">
    <property type="nucleotide sequence ID" value="NZ_CP032096.1"/>
</dbReference>
<comment type="pathway">
    <text evidence="2 9 12">Pyrimidine metabolism; UMP biosynthesis via de novo pathway; UMP from orotate: step 2/2.</text>
</comment>
<feature type="binding site" evidence="9 11">
    <location>
        <position position="216"/>
    </location>
    <ligand>
        <name>substrate</name>
    </ligand>
</feature>